<evidence type="ECO:0000256" key="3">
    <source>
        <dbReference type="SAM" id="SignalP"/>
    </source>
</evidence>
<accession>A0A231V0Y7</accession>
<dbReference type="RefSeq" id="WP_094075671.1">
    <property type="nucleotide sequence ID" value="NZ_NBYO01000001.1"/>
</dbReference>
<evidence type="ECO:0000313" key="5">
    <source>
        <dbReference type="Proteomes" id="UP000215405"/>
    </source>
</evidence>
<gene>
    <name evidence="4" type="ORF">B7H23_01700</name>
</gene>
<protein>
    <recommendedName>
        <fullName evidence="6">Transporter</fullName>
    </recommendedName>
</protein>
<dbReference type="SUPFAM" id="SSF56954">
    <property type="entry name" value="Outer membrane efflux proteins (OEP)"/>
    <property type="match status" value="1"/>
</dbReference>
<sequence>MRKTNTAYRPFGLRITGPTLAAAIVVSGCSVTTEPLSFLQIEAAADRNLASIDIDQEPIDGPIGLYEAMARALKYNLDHRVEIMRIALAQKEMASATTGMLPKLMASAGYDARSNENASYSRSIFSNSLSAEPTTSAEKNNLSADLKFSYNVLDFGLSYIRAKQAADKALIAEELRRRVIVRIVEEVRTAYWKALSADQLLDGFNRLEGRVEETLADNRRLRSSGQTSPLATLTYERELVDIRREIGQLERQLTTAKLELAGLMGLKPGTPYKIIEPKRTIVDLDTQLQDIDALLRIAMTNRSEFREILYKERINEAETRAALLQALPTASLTAGIAYDSNDLLYNSNWALLGTRVGWNAMKLFHYPARRNMVKADRKLLTAQEKALTMAIVTQVYVAKARYAHLRREAIDTAEFLDIQRQILRQMQAGMAASTQSQQTLIREEMNTLVASSRFDVAYADLQTAFANVYAALGLNPWDEDVDLDSSLTEIAAALRLAWRNRGDLDG</sequence>
<keyword evidence="5" id="KW-1185">Reference proteome</keyword>
<dbReference type="GO" id="GO:0015562">
    <property type="term" value="F:efflux transmembrane transporter activity"/>
    <property type="evidence" value="ECO:0007669"/>
    <property type="project" value="InterPro"/>
</dbReference>
<dbReference type="InterPro" id="IPR010131">
    <property type="entry name" value="MdtP/NodT-like"/>
</dbReference>
<reference evidence="5" key="1">
    <citation type="journal article" date="2017" name="Int. J. Syst. Evol. Microbiol.">
        <title>Notoacmeibacter marinus gen. nov., sp. nov., isolated from the gut of a limpet and proposal of Notoacmeibacteraceae fam. nov. in the order Rhizobiales of the class Alphaproteobacteria.</title>
        <authorList>
            <person name="Huang Z."/>
            <person name="Guo F."/>
            <person name="Lai Q."/>
        </authorList>
    </citation>
    <scope>NUCLEOTIDE SEQUENCE [LARGE SCALE GENOMIC DNA]</scope>
    <source>
        <strain evidence="5">XMTR2A4</strain>
    </source>
</reference>
<feature type="signal peptide" evidence="3">
    <location>
        <begin position="1"/>
        <end position="21"/>
    </location>
</feature>
<evidence type="ECO:0008006" key="6">
    <source>
        <dbReference type="Google" id="ProtNLM"/>
    </source>
</evidence>
<keyword evidence="2" id="KW-0175">Coiled coil</keyword>
<dbReference type="PANTHER" id="PTHR30203">
    <property type="entry name" value="OUTER MEMBRANE CATION EFFLUX PROTEIN"/>
    <property type="match status" value="1"/>
</dbReference>
<dbReference type="InterPro" id="IPR003423">
    <property type="entry name" value="OMP_efflux"/>
</dbReference>
<comment type="similarity">
    <text evidence="1">Belongs to the outer membrane factor (OMF) (TC 1.B.17) family.</text>
</comment>
<evidence type="ECO:0000256" key="1">
    <source>
        <dbReference type="ARBA" id="ARBA00007613"/>
    </source>
</evidence>
<evidence type="ECO:0000313" key="4">
    <source>
        <dbReference type="EMBL" id="OXT01701.1"/>
    </source>
</evidence>
<dbReference type="Gene3D" id="1.20.1600.10">
    <property type="entry name" value="Outer membrane efflux proteins (OEP)"/>
    <property type="match status" value="1"/>
</dbReference>
<proteinExistence type="inferred from homology"/>
<keyword evidence="3" id="KW-0732">Signal</keyword>
<feature type="chain" id="PRO_5011991501" description="Transporter" evidence="3">
    <location>
        <begin position="22"/>
        <end position="506"/>
    </location>
</feature>
<dbReference type="PROSITE" id="PS51257">
    <property type="entry name" value="PROKAR_LIPOPROTEIN"/>
    <property type="match status" value="1"/>
</dbReference>
<dbReference type="Proteomes" id="UP000215405">
    <property type="component" value="Unassembled WGS sequence"/>
</dbReference>
<comment type="caution">
    <text evidence="4">The sequence shown here is derived from an EMBL/GenBank/DDBJ whole genome shotgun (WGS) entry which is preliminary data.</text>
</comment>
<name>A0A231V0Y7_9HYPH</name>
<dbReference type="AlphaFoldDB" id="A0A231V0Y7"/>
<organism evidence="4 5">
    <name type="scientific">Notoacmeibacter marinus</name>
    <dbReference type="NCBI Taxonomy" id="1876515"/>
    <lineage>
        <taxon>Bacteria</taxon>
        <taxon>Pseudomonadati</taxon>
        <taxon>Pseudomonadota</taxon>
        <taxon>Alphaproteobacteria</taxon>
        <taxon>Hyphomicrobiales</taxon>
        <taxon>Notoacmeibacteraceae</taxon>
        <taxon>Notoacmeibacter</taxon>
    </lineage>
</organism>
<dbReference type="EMBL" id="NBYO01000001">
    <property type="protein sequence ID" value="OXT01701.1"/>
    <property type="molecule type" value="Genomic_DNA"/>
</dbReference>
<dbReference type="Pfam" id="PF02321">
    <property type="entry name" value="OEP"/>
    <property type="match status" value="1"/>
</dbReference>
<evidence type="ECO:0000256" key="2">
    <source>
        <dbReference type="SAM" id="Coils"/>
    </source>
</evidence>
<feature type="coiled-coil region" evidence="2">
    <location>
        <begin position="232"/>
        <end position="259"/>
    </location>
</feature>